<dbReference type="Pfam" id="PF12867">
    <property type="entry name" value="DinB_2"/>
    <property type="match status" value="1"/>
</dbReference>
<feature type="domain" description="DinB-like" evidence="1">
    <location>
        <begin position="9"/>
        <end position="148"/>
    </location>
</feature>
<accession>A0A517R4H4</accession>
<dbReference type="InterPro" id="IPR024775">
    <property type="entry name" value="DinB-like"/>
</dbReference>
<dbReference type="InterPro" id="IPR034660">
    <property type="entry name" value="DinB/YfiT-like"/>
</dbReference>
<dbReference type="Gene3D" id="1.20.120.450">
    <property type="entry name" value="dinb family like domain"/>
    <property type="match status" value="1"/>
</dbReference>
<evidence type="ECO:0000313" key="2">
    <source>
        <dbReference type="EMBL" id="QDT38778.1"/>
    </source>
</evidence>
<dbReference type="RefSeq" id="WP_145364855.1">
    <property type="nucleotide sequence ID" value="NZ_CP036268.1"/>
</dbReference>
<dbReference type="EMBL" id="CP036268">
    <property type="protein sequence ID" value="QDT38778.1"/>
    <property type="molecule type" value="Genomic_DNA"/>
</dbReference>
<evidence type="ECO:0000313" key="3">
    <source>
        <dbReference type="Proteomes" id="UP000317318"/>
    </source>
</evidence>
<dbReference type="KEGG" id="svp:Pan189_31760"/>
<reference evidence="2 3" key="1">
    <citation type="submission" date="2019-02" db="EMBL/GenBank/DDBJ databases">
        <title>Deep-cultivation of Planctomycetes and their phenomic and genomic characterization uncovers novel biology.</title>
        <authorList>
            <person name="Wiegand S."/>
            <person name="Jogler M."/>
            <person name="Boedeker C."/>
            <person name="Pinto D."/>
            <person name="Vollmers J."/>
            <person name="Rivas-Marin E."/>
            <person name="Kohn T."/>
            <person name="Peeters S.H."/>
            <person name="Heuer A."/>
            <person name="Rast P."/>
            <person name="Oberbeckmann S."/>
            <person name="Bunk B."/>
            <person name="Jeske O."/>
            <person name="Meyerdierks A."/>
            <person name="Storesund J.E."/>
            <person name="Kallscheuer N."/>
            <person name="Luecker S."/>
            <person name="Lage O.M."/>
            <person name="Pohl T."/>
            <person name="Merkel B.J."/>
            <person name="Hornburger P."/>
            <person name="Mueller R.-W."/>
            <person name="Bruemmer F."/>
            <person name="Labrenz M."/>
            <person name="Spormann A.M."/>
            <person name="Op den Camp H."/>
            <person name="Overmann J."/>
            <person name="Amann R."/>
            <person name="Jetten M.S.M."/>
            <person name="Mascher T."/>
            <person name="Medema M.H."/>
            <person name="Devos D.P."/>
            <person name="Kaster A.-K."/>
            <person name="Ovreas L."/>
            <person name="Rohde M."/>
            <person name="Galperin M.Y."/>
            <person name="Jogler C."/>
        </authorList>
    </citation>
    <scope>NUCLEOTIDE SEQUENCE [LARGE SCALE GENOMIC DNA]</scope>
    <source>
        <strain evidence="2 3">Pan189</strain>
    </source>
</reference>
<evidence type="ECO:0000259" key="1">
    <source>
        <dbReference type="Pfam" id="PF12867"/>
    </source>
</evidence>
<sequence length="161" mass="17862">MLELPRHIFDFNLALAERLAEGIEENELDLQPIANVNPPRWILGHLAIGADFIPQQLGQSGILEESWLKNFGPGSTAGQYSHEVPDKPELLQTLNRCHANAVKALDAVEGPELARVRSGEMLEDAFPTAGTMIAHLMTSHYAFHLGQLSAWRRMTGRTPLF</sequence>
<dbReference type="OrthoDB" id="268680at2"/>
<dbReference type="SUPFAM" id="SSF109854">
    <property type="entry name" value="DinB/YfiT-like putative metalloenzymes"/>
    <property type="match status" value="1"/>
</dbReference>
<protein>
    <submittedName>
        <fullName evidence="2">DinB superfamily protein</fullName>
    </submittedName>
</protein>
<proteinExistence type="predicted"/>
<gene>
    <name evidence="2" type="ORF">Pan189_31760</name>
</gene>
<dbReference type="Proteomes" id="UP000317318">
    <property type="component" value="Chromosome"/>
</dbReference>
<dbReference type="AlphaFoldDB" id="A0A517R4H4"/>
<keyword evidence="3" id="KW-1185">Reference proteome</keyword>
<name>A0A517R4H4_9PLAN</name>
<organism evidence="2 3">
    <name type="scientific">Stratiformator vulcanicus</name>
    <dbReference type="NCBI Taxonomy" id="2527980"/>
    <lineage>
        <taxon>Bacteria</taxon>
        <taxon>Pseudomonadati</taxon>
        <taxon>Planctomycetota</taxon>
        <taxon>Planctomycetia</taxon>
        <taxon>Planctomycetales</taxon>
        <taxon>Planctomycetaceae</taxon>
        <taxon>Stratiformator</taxon>
    </lineage>
</organism>